<dbReference type="Proteomes" id="UP000077266">
    <property type="component" value="Unassembled WGS sequence"/>
</dbReference>
<gene>
    <name evidence="2" type="ORF">EXIGLDRAFT_769172</name>
</gene>
<dbReference type="AlphaFoldDB" id="A0A165HMK7"/>
<protein>
    <submittedName>
        <fullName evidence="2">Uncharacterized protein</fullName>
    </submittedName>
</protein>
<feature type="region of interest" description="Disordered" evidence="1">
    <location>
        <begin position="88"/>
        <end position="120"/>
    </location>
</feature>
<accession>A0A165HMK7</accession>
<reference evidence="2 3" key="1">
    <citation type="journal article" date="2016" name="Mol. Biol. Evol.">
        <title>Comparative Genomics of Early-Diverging Mushroom-Forming Fungi Provides Insights into the Origins of Lignocellulose Decay Capabilities.</title>
        <authorList>
            <person name="Nagy L.G."/>
            <person name="Riley R."/>
            <person name="Tritt A."/>
            <person name="Adam C."/>
            <person name="Daum C."/>
            <person name="Floudas D."/>
            <person name="Sun H."/>
            <person name="Yadav J.S."/>
            <person name="Pangilinan J."/>
            <person name="Larsson K.H."/>
            <person name="Matsuura K."/>
            <person name="Barry K."/>
            <person name="Labutti K."/>
            <person name="Kuo R."/>
            <person name="Ohm R.A."/>
            <person name="Bhattacharya S.S."/>
            <person name="Shirouzu T."/>
            <person name="Yoshinaga Y."/>
            <person name="Martin F.M."/>
            <person name="Grigoriev I.V."/>
            <person name="Hibbett D.S."/>
        </authorList>
    </citation>
    <scope>NUCLEOTIDE SEQUENCE [LARGE SCALE GENOMIC DNA]</scope>
    <source>
        <strain evidence="2 3">HHB12029</strain>
    </source>
</reference>
<evidence type="ECO:0000313" key="2">
    <source>
        <dbReference type="EMBL" id="KZV92193.1"/>
    </source>
</evidence>
<keyword evidence="3" id="KW-1185">Reference proteome</keyword>
<evidence type="ECO:0000313" key="3">
    <source>
        <dbReference type="Proteomes" id="UP000077266"/>
    </source>
</evidence>
<dbReference type="OrthoDB" id="1681765at2759"/>
<organism evidence="2 3">
    <name type="scientific">Exidia glandulosa HHB12029</name>
    <dbReference type="NCBI Taxonomy" id="1314781"/>
    <lineage>
        <taxon>Eukaryota</taxon>
        <taxon>Fungi</taxon>
        <taxon>Dikarya</taxon>
        <taxon>Basidiomycota</taxon>
        <taxon>Agaricomycotina</taxon>
        <taxon>Agaricomycetes</taxon>
        <taxon>Auriculariales</taxon>
        <taxon>Exidiaceae</taxon>
        <taxon>Exidia</taxon>
    </lineage>
</organism>
<feature type="compositionally biased region" description="Acidic residues" evidence="1">
    <location>
        <begin position="91"/>
        <end position="114"/>
    </location>
</feature>
<dbReference type="InParanoid" id="A0A165HMK7"/>
<dbReference type="EMBL" id="KV426012">
    <property type="protein sequence ID" value="KZV92193.1"/>
    <property type="molecule type" value="Genomic_DNA"/>
</dbReference>
<name>A0A165HMK7_EXIGL</name>
<sequence length="120" mass="13319">MNYSMELQARIPIALCALHNFMLKMDGPEAFAEELAHAHDPVPAAPRNISTIASRQLNNADLQAGKDLQNLIAEPMWVQYKDYIATHAAADELEEEPEEEPDDAGVGEDEDDNNNVEMNV</sequence>
<evidence type="ECO:0000256" key="1">
    <source>
        <dbReference type="SAM" id="MobiDB-lite"/>
    </source>
</evidence>
<proteinExistence type="predicted"/>